<feature type="region of interest" description="Disordered" evidence="3">
    <location>
        <begin position="62"/>
        <end position="141"/>
    </location>
</feature>
<dbReference type="Gene3D" id="3.40.1090.10">
    <property type="entry name" value="Cytosolic phospholipase A2 catalytic domain"/>
    <property type="match status" value="2"/>
</dbReference>
<comment type="caution">
    <text evidence="5">The sequence shown here is derived from an EMBL/GenBank/DDBJ whole genome shotgun (WGS) entry which is preliminary data.</text>
</comment>
<dbReference type="Proteomes" id="UP000585272">
    <property type="component" value="Unassembled WGS sequence"/>
</dbReference>
<feature type="short sequence motif" description="DGA/G" evidence="2">
    <location>
        <begin position="265"/>
        <end position="267"/>
    </location>
</feature>
<feature type="compositionally biased region" description="Low complexity" evidence="3">
    <location>
        <begin position="87"/>
        <end position="104"/>
    </location>
</feature>
<evidence type="ECO:0000313" key="6">
    <source>
        <dbReference type="Proteomes" id="UP000585272"/>
    </source>
</evidence>
<evidence type="ECO:0000256" key="3">
    <source>
        <dbReference type="SAM" id="MobiDB-lite"/>
    </source>
</evidence>
<dbReference type="RefSeq" id="WP_183343400.1">
    <property type="nucleotide sequence ID" value="NZ_JACHNU010000004.1"/>
</dbReference>
<gene>
    <name evidence="5" type="ORF">BDZ31_003283</name>
</gene>
<sequence>MNDGPDVLVLGAGGALGERWMHGVLAGLAHGAGIDFRRCEHLVGTSAGAIVAASLLAGRAPERPEAGTAPALPTAAGDKMTGGGPSAGDAVDAGATGAGAASTGAAGGGGEAAGEGDAEAGGSEAAGEGGTEAGGGRRGLPARARGVLGVVPRGAARVARAAGTPLAPYALAATRPPGALLRANVLGRIERPGATLDELGRRIARDKLRFDGRLRVVCVERESGRRVVFGSPGAPSATVAEAVQASCAVPWLYRPVRIGDREYVDGGLWSPTSIDVAPAGRETRVLCLNPTGSAAGDAAPHGVIRATSRSAAALEALTLRRRGAEVTIVAPDRPAAAVLAAPPGDDDHAAHAFAAGFRQGLALASAS</sequence>
<dbReference type="PROSITE" id="PS51635">
    <property type="entry name" value="PNPLA"/>
    <property type="match status" value="1"/>
</dbReference>
<protein>
    <submittedName>
        <fullName evidence="5">NTE family protein</fullName>
    </submittedName>
</protein>
<organism evidence="5 6">
    <name type="scientific">Conexibacter arvalis</name>
    <dbReference type="NCBI Taxonomy" id="912552"/>
    <lineage>
        <taxon>Bacteria</taxon>
        <taxon>Bacillati</taxon>
        <taxon>Actinomycetota</taxon>
        <taxon>Thermoleophilia</taxon>
        <taxon>Solirubrobacterales</taxon>
        <taxon>Conexibacteraceae</taxon>
        <taxon>Conexibacter</taxon>
    </lineage>
</organism>
<dbReference type="InterPro" id="IPR002641">
    <property type="entry name" value="PNPLA_dom"/>
</dbReference>
<keyword evidence="2" id="KW-0378">Hydrolase</keyword>
<comment type="caution">
    <text evidence="2">Lacks conserved residue(s) required for the propagation of feature annotation.</text>
</comment>
<dbReference type="SUPFAM" id="SSF52151">
    <property type="entry name" value="FabD/lysophospholipase-like"/>
    <property type="match status" value="1"/>
</dbReference>
<keyword evidence="2" id="KW-0442">Lipid degradation</keyword>
<feature type="short sequence motif" description="GXSXG" evidence="2">
    <location>
        <begin position="44"/>
        <end position="48"/>
    </location>
</feature>
<dbReference type="AlphaFoldDB" id="A0A840IIB3"/>
<evidence type="ECO:0000313" key="5">
    <source>
        <dbReference type="EMBL" id="MBB4663688.1"/>
    </source>
</evidence>
<feature type="active site" description="Nucleophile" evidence="2">
    <location>
        <position position="46"/>
    </location>
</feature>
<dbReference type="GO" id="GO:0016787">
    <property type="term" value="F:hydrolase activity"/>
    <property type="evidence" value="ECO:0007669"/>
    <property type="project" value="UniProtKB-UniRule"/>
</dbReference>
<keyword evidence="1 2" id="KW-0443">Lipid metabolism</keyword>
<feature type="compositionally biased region" description="Gly residues" evidence="3">
    <location>
        <begin position="127"/>
        <end position="138"/>
    </location>
</feature>
<name>A0A840IIB3_9ACTN</name>
<proteinExistence type="predicted"/>
<accession>A0A840IIB3</accession>
<dbReference type="GO" id="GO:0016042">
    <property type="term" value="P:lipid catabolic process"/>
    <property type="evidence" value="ECO:0007669"/>
    <property type="project" value="UniProtKB-UniRule"/>
</dbReference>
<evidence type="ECO:0000259" key="4">
    <source>
        <dbReference type="PROSITE" id="PS51635"/>
    </source>
</evidence>
<dbReference type="InterPro" id="IPR016035">
    <property type="entry name" value="Acyl_Trfase/lysoPLipase"/>
</dbReference>
<evidence type="ECO:0000256" key="1">
    <source>
        <dbReference type="ARBA" id="ARBA00023098"/>
    </source>
</evidence>
<dbReference type="EMBL" id="JACHNU010000004">
    <property type="protein sequence ID" value="MBB4663688.1"/>
    <property type="molecule type" value="Genomic_DNA"/>
</dbReference>
<evidence type="ECO:0000256" key="2">
    <source>
        <dbReference type="PROSITE-ProRule" id="PRU01161"/>
    </source>
</evidence>
<keyword evidence="6" id="KW-1185">Reference proteome</keyword>
<feature type="domain" description="PNPLA" evidence="4">
    <location>
        <begin position="9"/>
        <end position="278"/>
    </location>
</feature>
<dbReference type="Pfam" id="PF01734">
    <property type="entry name" value="Patatin"/>
    <property type="match status" value="1"/>
</dbReference>
<feature type="compositionally biased region" description="Low complexity" evidence="3">
    <location>
        <begin position="66"/>
        <end position="77"/>
    </location>
</feature>
<feature type="active site" description="Proton acceptor" evidence="2">
    <location>
        <position position="265"/>
    </location>
</feature>
<reference evidence="5 6" key="1">
    <citation type="submission" date="2020-08" db="EMBL/GenBank/DDBJ databases">
        <title>Genomic Encyclopedia of Archaeal and Bacterial Type Strains, Phase II (KMG-II): from individual species to whole genera.</title>
        <authorList>
            <person name="Goeker M."/>
        </authorList>
    </citation>
    <scope>NUCLEOTIDE SEQUENCE [LARGE SCALE GENOMIC DNA]</scope>
    <source>
        <strain evidence="5 6">DSM 23288</strain>
    </source>
</reference>